<proteinExistence type="predicted"/>
<name>A0A915PYU0_9BILA</name>
<organism evidence="1 2">
    <name type="scientific">Setaria digitata</name>
    <dbReference type="NCBI Taxonomy" id="48799"/>
    <lineage>
        <taxon>Eukaryota</taxon>
        <taxon>Metazoa</taxon>
        <taxon>Ecdysozoa</taxon>
        <taxon>Nematoda</taxon>
        <taxon>Chromadorea</taxon>
        <taxon>Rhabditida</taxon>
        <taxon>Spirurina</taxon>
        <taxon>Spiruromorpha</taxon>
        <taxon>Filarioidea</taxon>
        <taxon>Setariidae</taxon>
        <taxon>Setaria</taxon>
    </lineage>
</organism>
<keyword evidence="1" id="KW-1185">Reference proteome</keyword>
<accession>A0A915PYU0</accession>
<protein>
    <submittedName>
        <fullName evidence="2">Uncharacterized protein</fullName>
    </submittedName>
</protein>
<dbReference type="WBParaSite" id="sdigi.contig370.g7814.t1">
    <property type="protein sequence ID" value="sdigi.contig370.g7814.t1"/>
    <property type="gene ID" value="sdigi.contig370.g7814"/>
</dbReference>
<dbReference type="InterPro" id="IPR016024">
    <property type="entry name" value="ARM-type_fold"/>
</dbReference>
<dbReference type="AlphaFoldDB" id="A0A915PYU0"/>
<dbReference type="SUPFAM" id="SSF48371">
    <property type="entry name" value="ARM repeat"/>
    <property type="match status" value="1"/>
</dbReference>
<evidence type="ECO:0000313" key="1">
    <source>
        <dbReference type="Proteomes" id="UP000887581"/>
    </source>
</evidence>
<reference evidence="2" key="1">
    <citation type="submission" date="2022-11" db="UniProtKB">
        <authorList>
            <consortium name="WormBaseParasite"/>
        </authorList>
    </citation>
    <scope>IDENTIFICATION</scope>
</reference>
<sequence>MCEESVFHDPEFYHRLATDPQLAASSRKAAANSYIDSGGCVDIDTERDTILLYAAISKISLREIAEWLIKKAETLDESIYGIVAKRLAKSVDEGDDLISEEKKRILQKCIKQCFRGILMNRSGADLKILRSLLKLQRKLDITADQQFVWLCSLPNAFKEKWPLLASLIPALKRNEIFDNDENTLMSILWRAQTRHSSGSATSDCLLAWFISERADHKNCAWFLANCLVSSNRMRRLNCSRFWLAKLNTNAKSKLIMKEVVAIIVQMISEENRFLKQATYDCCLTKEELYHLTCADRSWISQKEELCWTCYDCLLFGWISIQKFFIRELETNEIDLLRECLISYHSSVRLEALKLLNKLIDKKLLDWSRHFGSIKFFVLRNLDSNDSNLRAAVLDFVRIADAKARKRLEVALLEELDNIQIDWDKSYQAAFIVELLKQCGFDKWLFEKQQLNAVFNSNINEIRTKLLMSLPPTQSASQDFLLDKFREMLSNDSIDGLSDLVQIISQFKEPKEILDLMKTSNCKKSNSVKVTLLTLMQNFGVESLFDPIFWADVCIKSNNDLILLSGSERIGLCTSLPELYRRLSSSVFPTLMISDKQRKAVDHYYRTLKVNCEMLASLCETAGTKSIIAGAYDSIWNVLMRSRHKGVVDDCAICFSRITTCCIANDLLDVVRQYFEKTKGLFMDTQCTTRNLAFCTLFRTFHETLGASNVIDFLLGNICLYTSVVAVRLMKVLKTFLYMASFDFSYFAVKIFKLVLDLYRTGNSMVRNAACHCFAALVHRLVDDTEYGIPLFMFILRYDLFWTEYCQQLKDTTLNDPALILLLSLLEKLRFVSSLFYTMNQLRYLQSLINKLLLLLVSCPNLRINRLLVSSLLHLVPYKRKLTSQLKRILEHKLPFNIRNALTFAVAELESTEFLDLPSDSVYPFPTHCAALLPVLIQKTHKTLLASNFICFEQFGTLLAEIEKYAHSTNESWRLHAVYALLMLSRSSCSVLIHFYSYRYRFIYCCRLLLSDEVDLIRRVAFNVAASCGTMTTLQYSWNPAVKLNLGNFQRKSV</sequence>
<dbReference type="Proteomes" id="UP000887581">
    <property type="component" value="Unplaced"/>
</dbReference>
<evidence type="ECO:0000313" key="2">
    <source>
        <dbReference type="WBParaSite" id="sdigi.contig370.g7814.t1"/>
    </source>
</evidence>